<feature type="transmembrane region" description="Helical" evidence="11">
    <location>
        <begin position="174"/>
        <end position="195"/>
    </location>
</feature>
<dbReference type="GO" id="GO:0016020">
    <property type="term" value="C:membrane"/>
    <property type="evidence" value="ECO:0007669"/>
    <property type="project" value="UniProtKB-SubCell"/>
</dbReference>
<evidence type="ECO:0000256" key="11">
    <source>
        <dbReference type="SAM" id="Phobius"/>
    </source>
</evidence>
<feature type="transmembrane region" description="Helical" evidence="11">
    <location>
        <begin position="207"/>
        <end position="228"/>
    </location>
</feature>
<feature type="transmembrane region" description="Helical" evidence="11">
    <location>
        <begin position="326"/>
        <end position="344"/>
    </location>
</feature>
<dbReference type="EMBL" id="AUZX01000363">
    <property type="protein sequence ID" value="EQD80821.1"/>
    <property type="molecule type" value="Genomic_DNA"/>
</dbReference>
<name>T1C5S4_9ZZZZ</name>
<keyword evidence="4" id="KW-0934">Plastid</keyword>
<comment type="subcellular location">
    <subcellularLocation>
        <location evidence="1">Membrane</location>
        <topology evidence="1">Multi-pass membrane protein</topology>
    </subcellularLocation>
    <subcellularLocation>
        <location evidence="2">Plastid</location>
        <location evidence="2">Chloroplast</location>
    </subcellularLocation>
</comment>
<accession>T1C5S4</accession>
<keyword evidence="12" id="KW-0482">Metalloprotease</keyword>
<evidence type="ECO:0000313" key="12">
    <source>
        <dbReference type="EMBL" id="EQD80821.1"/>
    </source>
</evidence>
<keyword evidence="7" id="KW-0378">Hydrolase</keyword>
<sequence>MDREKERILTAARDIFGKAEIRNEGDMLFLTLDGGLQNEIFFDKFYDSIKGTGYICFIANENEIGLVRRDKKVKNNIKLLLLILTLLSVIYAGYTYSYSYYSGTTMSQSLFDSIIFFAIPIFSIFMVREIPKVVIHRRSGIPYSIPIFVPNPISMGTMGLINAPEIPYKNRNDMIVSSSLSLIFGFCLAMIFYVIGLEGISYSSPAITAVNIPAQTISPPLIFQAIFLKYLPIQGNLDPLAYAGWVGMIFTSFNAFPIGFLDGGVILALNRHELKKTISYIALFAMIIFSLTFSSWLILPIFVLLMGINAPMPLNHLQSIRAHSKILAVAVLIILFIGIAPYPFHISQSSFSMNSQNSYGIVVNNTTGNEFGGSTSFTFEVKNTGPNMINPAFAISPVTPFNVTGYKTALTPGSEEYFSIYIASVSVKSMGVNNFNVAVSSGQYTKSLNIHIYKIALSKSMNFNNSNPFTFNMKGKGSASLSFTTKYNQTVSIFMVSPNNMSYSGVISGTSVKEKGTSLLTVNGTIINAGTSETIIITPKNLYLPFELMVVNQTWVGAIAIVET</sequence>
<evidence type="ECO:0000256" key="9">
    <source>
        <dbReference type="ARBA" id="ARBA00022989"/>
    </source>
</evidence>
<keyword evidence="5 12" id="KW-0645">Protease</keyword>
<dbReference type="GO" id="GO:0009507">
    <property type="term" value="C:chloroplast"/>
    <property type="evidence" value="ECO:0007669"/>
    <property type="project" value="UniProtKB-SubCell"/>
</dbReference>
<feature type="transmembrane region" description="Helical" evidence="11">
    <location>
        <begin position="79"/>
        <end position="97"/>
    </location>
</feature>
<organism evidence="12">
    <name type="scientific">mine drainage metagenome</name>
    <dbReference type="NCBI Taxonomy" id="410659"/>
    <lineage>
        <taxon>unclassified sequences</taxon>
        <taxon>metagenomes</taxon>
        <taxon>ecological metagenomes</taxon>
    </lineage>
</organism>
<dbReference type="AlphaFoldDB" id="T1C5S4"/>
<reference evidence="12" key="1">
    <citation type="submission" date="2013-08" db="EMBL/GenBank/DDBJ databases">
        <authorList>
            <person name="Mendez C."/>
            <person name="Richter M."/>
            <person name="Ferrer M."/>
            <person name="Sanchez J."/>
        </authorList>
    </citation>
    <scope>NUCLEOTIDE SEQUENCE</scope>
</reference>
<evidence type="ECO:0000256" key="5">
    <source>
        <dbReference type="ARBA" id="ARBA00022670"/>
    </source>
</evidence>
<feature type="transmembrane region" description="Helical" evidence="11">
    <location>
        <begin position="280"/>
        <end position="305"/>
    </location>
</feature>
<proteinExistence type="predicted"/>
<keyword evidence="9 11" id="KW-1133">Transmembrane helix</keyword>
<keyword evidence="10 11" id="KW-0472">Membrane</keyword>
<gene>
    <name evidence="12" type="ORF">B1A_00482</name>
</gene>
<evidence type="ECO:0000256" key="1">
    <source>
        <dbReference type="ARBA" id="ARBA00004141"/>
    </source>
</evidence>
<dbReference type="PANTHER" id="PTHR31412">
    <property type="entry name" value="ZINC METALLOPROTEASE EGY1"/>
    <property type="match status" value="1"/>
</dbReference>
<keyword evidence="8" id="KW-0809">Transit peptide</keyword>
<keyword evidence="6 11" id="KW-0812">Transmembrane</keyword>
<feature type="transmembrane region" description="Helical" evidence="11">
    <location>
        <begin position="109"/>
        <end position="127"/>
    </location>
</feature>
<evidence type="ECO:0000256" key="3">
    <source>
        <dbReference type="ARBA" id="ARBA00022528"/>
    </source>
</evidence>
<feature type="transmembrane region" description="Helical" evidence="11">
    <location>
        <begin position="240"/>
        <end position="260"/>
    </location>
</feature>
<evidence type="ECO:0000256" key="8">
    <source>
        <dbReference type="ARBA" id="ARBA00022946"/>
    </source>
</evidence>
<evidence type="ECO:0000256" key="10">
    <source>
        <dbReference type="ARBA" id="ARBA00023136"/>
    </source>
</evidence>
<evidence type="ECO:0000256" key="2">
    <source>
        <dbReference type="ARBA" id="ARBA00004229"/>
    </source>
</evidence>
<dbReference type="PANTHER" id="PTHR31412:SF0">
    <property type="entry name" value="ZINC METALLOPROTEASE EGY1, CHLOROPLASTIC-RELATED"/>
    <property type="match status" value="1"/>
</dbReference>
<protein>
    <submittedName>
        <fullName evidence="12">Zinc metalloprotease</fullName>
    </submittedName>
</protein>
<comment type="caution">
    <text evidence="12">The sequence shown here is derived from an EMBL/GenBank/DDBJ whole genome shotgun (WGS) entry which is preliminary data.</text>
</comment>
<dbReference type="InterPro" id="IPR044838">
    <property type="entry name" value="EGY1-like"/>
</dbReference>
<evidence type="ECO:0000256" key="7">
    <source>
        <dbReference type="ARBA" id="ARBA00022801"/>
    </source>
</evidence>
<dbReference type="GO" id="GO:0008237">
    <property type="term" value="F:metallopeptidase activity"/>
    <property type="evidence" value="ECO:0007669"/>
    <property type="project" value="UniProtKB-KW"/>
</dbReference>
<reference evidence="12" key="2">
    <citation type="journal article" date="2014" name="ISME J.">
        <title>Microbial stratification in low pH oxic and suboxic macroscopic growths along an acid mine drainage.</title>
        <authorList>
            <person name="Mendez-Garcia C."/>
            <person name="Mesa V."/>
            <person name="Sprenger R.R."/>
            <person name="Richter M."/>
            <person name="Diez M.S."/>
            <person name="Solano J."/>
            <person name="Bargiela R."/>
            <person name="Golyshina O.V."/>
            <person name="Manteca A."/>
            <person name="Ramos J.L."/>
            <person name="Gallego J.R."/>
            <person name="Llorente I."/>
            <person name="Martins Dos Santos V.A."/>
            <person name="Jensen O.N."/>
            <person name="Pelaez A.I."/>
            <person name="Sanchez J."/>
            <person name="Ferrer M."/>
        </authorList>
    </citation>
    <scope>NUCLEOTIDE SEQUENCE</scope>
</reference>
<evidence type="ECO:0000256" key="4">
    <source>
        <dbReference type="ARBA" id="ARBA00022640"/>
    </source>
</evidence>
<dbReference type="GO" id="GO:0006508">
    <property type="term" value="P:proteolysis"/>
    <property type="evidence" value="ECO:0007669"/>
    <property type="project" value="UniProtKB-KW"/>
</dbReference>
<evidence type="ECO:0000256" key="6">
    <source>
        <dbReference type="ARBA" id="ARBA00022692"/>
    </source>
</evidence>
<keyword evidence="3" id="KW-0150">Chloroplast</keyword>